<evidence type="ECO:0000256" key="5">
    <source>
        <dbReference type="ARBA" id="ARBA00022722"/>
    </source>
</evidence>
<keyword evidence="8 13" id="KW-0269">Exonuclease</keyword>
<dbReference type="InterPro" id="IPR013343">
    <property type="entry name" value="CRISPR-assoc_prot_Cas4"/>
</dbReference>
<evidence type="ECO:0000256" key="2">
    <source>
        <dbReference type="ARBA" id="ARBA00009189"/>
    </source>
</evidence>
<keyword evidence="12 13" id="KW-0464">Manganese</keyword>
<dbReference type="EC" id="3.1.12.1" evidence="3 13"/>
<evidence type="ECO:0000256" key="1">
    <source>
        <dbReference type="ARBA" id="ARBA00001966"/>
    </source>
</evidence>
<keyword evidence="6 13" id="KW-0479">Metal-binding</keyword>
<comment type="cofactor">
    <cofactor evidence="13">
        <name>Mg(2+)</name>
        <dbReference type="ChEBI" id="CHEBI:18420"/>
    </cofactor>
    <cofactor evidence="13">
        <name>Mn(2+)</name>
        <dbReference type="ChEBI" id="CHEBI:29035"/>
    </cofactor>
    <text evidence="13">Mg(2+) or Mn(2+) required for ssDNA cleavage activity.</text>
</comment>
<dbReference type="Proteomes" id="UP001433088">
    <property type="component" value="Unassembled WGS sequence"/>
</dbReference>
<comment type="caution">
    <text evidence="15">The sequence shown here is derived from an EMBL/GenBank/DDBJ whole genome shotgun (WGS) entry which is preliminary data.</text>
</comment>
<protein>
    <recommendedName>
        <fullName evidence="4 13">CRISPR-associated exonuclease Cas4</fullName>
        <ecNumber evidence="3 13">3.1.12.1</ecNumber>
    </recommendedName>
</protein>
<feature type="domain" description="DUF83" evidence="14">
    <location>
        <begin position="12"/>
        <end position="199"/>
    </location>
</feature>
<name>A0ABV1CX59_9FIRM</name>
<dbReference type="Pfam" id="PF01930">
    <property type="entry name" value="Cas_Cas4"/>
    <property type="match status" value="1"/>
</dbReference>
<dbReference type="GO" id="GO:0016787">
    <property type="term" value="F:hydrolase activity"/>
    <property type="evidence" value="ECO:0007669"/>
    <property type="project" value="UniProtKB-KW"/>
</dbReference>
<keyword evidence="11 13" id="KW-0051">Antiviral defense</keyword>
<evidence type="ECO:0000256" key="13">
    <source>
        <dbReference type="RuleBase" id="RU365022"/>
    </source>
</evidence>
<gene>
    <name evidence="15" type="primary">cas4</name>
    <name evidence="15" type="ORF">WMO23_08345</name>
</gene>
<keyword evidence="10 13" id="KW-0411">Iron-sulfur</keyword>
<evidence type="ECO:0000256" key="8">
    <source>
        <dbReference type="ARBA" id="ARBA00022839"/>
    </source>
</evidence>
<dbReference type="InterPro" id="IPR022765">
    <property type="entry name" value="Dna2/Cas4_DUF83"/>
</dbReference>
<comment type="similarity">
    <text evidence="2 13">Belongs to the CRISPR-associated exonuclease Cas4 family.</text>
</comment>
<comment type="cofactor">
    <cofactor evidence="13">
        <name>iron-sulfur cluster</name>
        <dbReference type="ChEBI" id="CHEBI:30408"/>
    </cofactor>
</comment>
<keyword evidence="9 13" id="KW-0408">Iron</keyword>
<sequence length="218" mass="25263">MEYAEDDFLMISGIQHFSFCPRQWALIHIDQVWAENVKTMEGNIIHENCHNPDFVEKRGELLVSRGMRISSRTLGVTGQCDVVEFRQNNAGCYLYGQKGVWQPFPIEYKRGKSKDIDADRLQLCCQAMCLTEMLGVPISEGAVYYHETHRRETVSLTEDLCHQVREMLAQMHDYFRRGYIPKVRPRKGCPSCSLKELCLPIICKKKSARPYYDTMLGE</sequence>
<evidence type="ECO:0000256" key="11">
    <source>
        <dbReference type="ARBA" id="ARBA00023118"/>
    </source>
</evidence>
<evidence type="ECO:0000259" key="14">
    <source>
        <dbReference type="Pfam" id="PF01930"/>
    </source>
</evidence>
<keyword evidence="5 13" id="KW-0540">Nuclease</keyword>
<keyword evidence="7 13" id="KW-0378">Hydrolase</keyword>
<evidence type="ECO:0000256" key="10">
    <source>
        <dbReference type="ARBA" id="ARBA00023014"/>
    </source>
</evidence>
<evidence type="ECO:0000313" key="16">
    <source>
        <dbReference type="Proteomes" id="UP001433088"/>
    </source>
</evidence>
<dbReference type="EMBL" id="JBBMEU010000048">
    <property type="protein sequence ID" value="MEQ2422732.1"/>
    <property type="molecule type" value="Genomic_DNA"/>
</dbReference>
<dbReference type="RefSeq" id="WP_303267852.1">
    <property type="nucleotide sequence ID" value="NZ_JBBMEU010000048.1"/>
</dbReference>
<organism evidence="15 16">
    <name type="scientific">Megasphaera intestinihominis</name>
    <dbReference type="NCBI Taxonomy" id="3133159"/>
    <lineage>
        <taxon>Bacteria</taxon>
        <taxon>Bacillati</taxon>
        <taxon>Bacillota</taxon>
        <taxon>Negativicutes</taxon>
        <taxon>Veillonellales</taxon>
        <taxon>Veillonellaceae</taxon>
        <taxon>Megasphaera</taxon>
    </lineage>
</organism>
<comment type="function">
    <text evidence="13">CRISPR (clustered regularly interspaced short palindromic repeat) is an adaptive immune system that provides protection against mobile genetic elements (viruses, transposable elements and conjugative plasmids). CRISPR clusters contain sequences complementary to antecedent mobile elements and target invading nucleic acids. CRISPR clusters are transcribed and processed into CRISPR RNA (crRNA).</text>
</comment>
<evidence type="ECO:0000256" key="3">
    <source>
        <dbReference type="ARBA" id="ARBA00012768"/>
    </source>
</evidence>
<evidence type="ECO:0000313" key="15">
    <source>
        <dbReference type="EMBL" id="MEQ2422732.1"/>
    </source>
</evidence>
<keyword evidence="16" id="KW-1185">Reference proteome</keyword>
<dbReference type="InterPro" id="IPR051827">
    <property type="entry name" value="Cas4_exonuclease"/>
</dbReference>
<evidence type="ECO:0000256" key="9">
    <source>
        <dbReference type="ARBA" id="ARBA00023004"/>
    </source>
</evidence>
<proteinExistence type="inferred from homology"/>
<dbReference type="NCBIfam" id="TIGR00372">
    <property type="entry name" value="cas4"/>
    <property type="match status" value="1"/>
</dbReference>
<evidence type="ECO:0000256" key="4">
    <source>
        <dbReference type="ARBA" id="ARBA00020049"/>
    </source>
</evidence>
<accession>A0ABV1CX59</accession>
<evidence type="ECO:0000256" key="12">
    <source>
        <dbReference type="ARBA" id="ARBA00023211"/>
    </source>
</evidence>
<evidence type="ECO:0000256" key="7">
    <source>
        <dbReference type="ARBA" id="ARBA00022801"/>
    </source>
</evidence>
<comment type="cofactor">
    <cofactor evidence="1">
        <name>[4Fe-4S] cluster</name>
        <dbReference type="ChEBI" id="CHEBI:49883"/>
    </cofactor>
</comment>
<dbReference type="PANTHER" id="PTHR36531">
    <property type="entry name" value="CRISPR-ASSOCIATED EXONUCLEASE CAS4"/>
    <property type="match status" value="1"/>
</dbReference>
<dbReference type="PANTHER" id="PTHR36531:SF6">
    <property type="entry name" value="DNA REPLICATION ATP-DEPENDENT HELICASE_NUCLEASE DNA2"/>
    <property type="match status" value="1"/>
</dbReference>
<evidence type="ECO:0000256" key="6">
    <source>
        <dbReference type="ARBA" id="ARBA00022723"/>
    </source>
</evidence>
<dbReference type="Gene3D" id="3.90.320.10">
    <property type="match status" value="1"/>
</dbReference>
<reference evidence="15 16" key="1">
    <citation type="submission" date="2024-03" db="EMBL/GenBank/DDBJ databases">
        <title>Human intestinal bacterial collection.</title>
        <authorList>
            <person name="Pauvert C."/>
            <person name="Hitch T.C.A."/>
            <person name="Clavel T."/>
        </authorList>
    </citation>
    <scope>NUCLEOTIDE SEQUENCE [LARGE SCALE GENOMIC DNA]</scope>
    <source>
        <strain evidence="15 16">CLA-AA-H81</strain>
    </source>
</reference>
<dbReference type="InterPro" id="IPR011604">
    <property type="entry name" value="PDDEXK-like_dom_sf"/>
</dbReference>